<accession>A0A1S1LGT5</accession>
<dbReference type="AlphaFoldDB" id="A0A1S1LGT5"/>
<dbReference type="Proteomes" id="UP000180043">
    <property type="component" value="Unassembled WGS sequence"/>
</dbReference>
<sequence>MTARRVRRVRGQGQTHCTGCGRELNAENGYKDGRRPGRYRPRCRQCVQDYFSDPLTRERAEEVRKVRRRDNGARERDTAAERERYRNNQDAINKRRRERRAARAKEETTSQEVTARPQTPEPAVVSRNGLEVGKLYEFIQPGALKAFVWEDPGDRLNIFGIRVPAGTKFQVLEMHWTPAGADVAPAVKVTADIPMPKTSARGNPIRDVVLAVGRSVLATGAAQPVAQHQARHQ</sequence>
<proteinExistence type="predicted"/>
<protein>
    <submittedName>
        <fullName evidence="2">Uncharacterized protein</fullName>
    </submittedName>
</protein>
<feature type="region of interest" description="Disordered" evidence="1">
    <location>
        <begin position="62"/>
        <end position="121"/>
    </location>
</feature>
<organism evidence="2 3">
    <name type="scientific">Mycobacteroides chelonae</name>
    <name type="common">Mycobacterium chelonae</name>
    <dbReference type="NCBI Taxonomy" id="1774"/>
    <lineage>
        <taxon>Bacteria</taxon>
        <taxon>Bacillati</taxon>
        <taxon>Actinomycetota</taxon>
        <taxon>Actinomycetes</taxon>
        <taxon>Mycobacteriales</taxon>
        <taxon>Mycobacteriaceae</taxon>
        <taxon>Mycobacteroides</taxon>
    </lineage>
</organism>
<dbReference type="EMBL" id="MLIQ01000042">
    <property type="protein sequence ID" value="OHU47365.1"/>
    <property type="molecule type" value="Genomic_DNA"/>
</dbReference>
<comment type="caution">
    <text evidence="2">The sequence shown here is derived from an EMBL/GenBank/DDBJ whole genome shotgun (WGS) entry which is preliminary data.</text>
</comment>
<feature type="compositionally biased region" description="Basic and acidic residues" evidence="1">
    <location>
        <begin position="62"/>
        <end position="87"/>
    </location>
</feature>
<name>A0A1S1LGT5_MYCCH</name>
<reference evidence="2 3" key="1">
    <citation type="submission" date="2016-10" db="EMBL/GenBank/DDBJ databases">
        <title>Evaluation of Human, Veterinary and Environmental Mycobacterium chelonae Isolates by Core Genome Phylogenomic Analysis, Targeted Gene Comparison, and Anti-microbial Susceptibility Patterns: A Tale of Mistaken Identities.</title>
        <authorList>
            <person name="Fogelson S.B."/>
            <person name="Camus A.C."/>
            <person name="Lorenz W."/>
            <person name="Vasireddy R."/>
            <person name="Vasireddy S."/>
            <person name="Smith T."/>
            <person name="Brown-Elliott B.A."/>
            <person name="Wallace R.J.Jr."/>
            <person name="Hasan N.A."/>
            <person name="Reischl U."/>
            <person name="Sanchez S."/>
        </authorList>
    </citation>
    <scope>NUCLEOTIDE SEQUENCE [LARGE SCALE GENOMIC DNA]</scope>
    <source>
        <strain evidence="2 3">15515</strain>
    </source>
</reference>
<evidence type="ECO:0000256" key="1">
    <source>
        <dbReference type="SAM" id="MobiDB-lite"/>
    </source>
</evidence>
<dbReference type="RefSeq" id="WP_070947984.1">
    <property type="nucleotide sequence ID" value="NZ_MLIQ01000042.1"/>
</dbReference>
<evidence type="ECO:0000313" key="3">
    <source>
        <dbReference type="Proteomes" id="UP000180043"/>
    </source>
</evidence>
<gene>
    <name evidence="2" type="ORF">BKG82_27335</name>
</gene>
<evidence type="ECO:0000313" key="2">
    <source>
        <dbReference type="EMBL" id="OHU47365.1"/>
    </source>
</evidence>